<organism evidence="1 2">
    <name type="scientific">Armillaria tabescens</name>
    <name type="common">Ringless honey mushroom</name>
    <name type="synonym">Agaricus tabescens</name>
    <dbReference type="NCBI Taxonomy" id="1929756"/>
    <lineage>
        <taxon>Eukaryota</taxon>
        <taxon>Fungi</taxon>
        <taxon>Dikarya</taxon>
        <taxon>Basidiomycota</taxon>
        <taxon>Agaricomycotina</taxon>
        <taxon>Agaricomycetes</taxon>
        <taxon>Agaricomycetidae</taxon>
        <taxon>Agaricales</taxon>
        <taxon>Marasmiineae</taxon>
        <taxon>Physalacriaceae</taxon>
        <taxon>Desarmillaria</taxon>
    </lineage>
</organism>
<keyword evidence="2" id="KW-1185">Reference proteome</keyword>
<evidence type="ECO:0000313" key="2">
    <source>
        <dbReference type="Proteomes" id="UP001175211"/>
    </source>
</evidence>
<dbReference type="EMBL" id="JAUEPS010000001">
    <property type="protein sequence ID" value="KAK0470374.1"/>
    <property type="molecule type" value="Genomic_DNA"/>
</dbReference>
<sequence length="167" mass="18793">MHHSWSVRLLDTVKTAHVLKVSPEKDQCLDIRYWDNMDVRCNGYTEGTWGCILSRIMKPVDAGLGKYAWEAGISIRTGDIEPQWVYLTYILEPRLSWISSLNGCDDAGVGRSFILDDGDKVSAHSYHLTTANPNQKVISRTLHHSIPSRGVFVLIQPQRIAFLSGPL</sequence>
<dbReference type="Proteomes" id="UP001175211">
    <property type="component" value="Unassembled WGS sequence"/>
</dbReference>
<evidence type="ECO:0000313" key="1">
    <source>
        <dbReference type="EMBL" id="KAK0470374.1"/>
    </source>
</evidence>
<dbReference type="GeneID" id="85349405"/>
<reference evidence="1" key="1">
    <citation type="submission" date="2023-06" db="EMBL/GenBank/DDBJ databases">
        <authorList>
            <consortium name="Lawrence Berkeley National Laboratory"/>
            <person name="Ahrendt S."/>
            <person name="Sahu N."/>
            <person name="Indic B."/>
            <person name="Wong-Bajracharya J."/>
            <person name="Merenyi Z."/>
            <person name="Ke H.-M."/>
            <person name="Monk M."/>
            <person name="Kocsube S."/>
            <person name="Drula E."/>
            <person name="Lipzen A."/>
            <person name="Balint B."/>
            <person name="Henrissat B."/>
            <person name="Andreopoulos B."/>
            <person name="Martin F.M."/>
            <person name="Harder C.B."/>
            <person name="Rigling D."/>
            <person name="Ford K.L."/>
            <person name="Foster G.D."/>
            <person name="Pangilinan J."/>
            <person name="Papanicolaou A."/>
            <person name="Barry K."/>
            <person name="LaButti K."/>
            <person name="Viragh M."/>
            <person name="Koriabine M."/>
            <person name="Yan M."/>
            <person name="Riley R."/>
            <person name="Champramary S."/>
            <person name="Plett K.L."/>
            <person name="Tsai I.J."/>
            <person name="Slot J."/>
            <person name="Sipos G."/>
            <person name="Plett J."/>
            <person name="Nagy L.G."/>
            <person name="Grigoriev I.V."/>
        </authorList>
    </citation>
    <scope>NUCLEOTIDE SEQUENCE</scope>
    <source>
        <strain evidence="1">CCBAS 213</strain>
    </source>
</reference>
<dbReference type="AlphaFoldDB" id="A0AA39NRP1"/>
<proteinExistence type="predicted"/>
<dbReference type="RefSeq" id="XP_060340167.1">
    <property type="nucleotide sequence ID" value="XM_060465857.1"/>
</dbReference>
<accession>A0AA39NRP1</accession>
<comment type="caution">
    <text evidence="1">The sequence shown here is derived from an EMBL/GenBank/DDBJ whole genome shotgun (WGS) entry which is preliminary data.</text>
</comment>
<gene>
    <name evidence="1" type="ORF">EV420DRAFT_110535</name>
</gene>
<protein>
    <submittedName>
        <fullName evidence="1">Uncharacterized protein</fullName>
    </submittedName>
</protein>
<name>A0AA39NRP1_ARMTA</name>